<evidence type="ECO:0000313" key="23">
    <source>
        <dbReference type="Proteomes" id="UP000245048"/>
    </source>
</evidence>
<dbReference type="InterPro" id="IPR001505">
    <property type="entry name" value="Copper_CuA"/>
</dbReference>
<evidence type="ECO:0000256" key="16">
    <source>
        <dbReference type="ARBA" id="ARBA00031399"/>
    </source>
</evidence>
<evidence type="ECO:0000256" key="14">
    <source>
        <dbReference type="ARBA" id="ARBA00023136"/>
    </source>
</evidence>
<keyword evidence="7 19" id="KW-0812">Transmembrane</keyword>
<evidence type="ECO:0000259" key="20">
    <source>
        <dbReference type="PROSITE" id="PS50857"/>
    </source>
</evidence>
<dbReference type="PROSITE" id="PS00078">
    <property type="entry name" value="COX2"/>
    <property type="match status" value="1"/>
</dbReference>
<evidence type="ECO:0000256" key="18">
    <source>
        <dbReference type="PROSITE-ProRule" id="PRU00433"/>
    </source>
</evidence>
<dbReference type="Proteomes" id="UP000245048">
    <property type="component" value="Unassembled WGS sequence"/>
</dbReference>
<keyword evidence="9" id="KW-1278">Translocase</keyword>
<gene>
    <name evidence="22" type="primary">coxB</name>
    <name evidence="22" type="ORF">CR165_17185</name>
</gene>
<dbReference type="GO" id="GO:0020037">
    <property type="term" value="F:heme binding"/>
    <property type="evidence" value="ECO:0007669"/>
    <property type="project" value="InterPro"/>
</dbReference>
<dbReference type="PROSITE" id="PS51007">
    <property type="entry name" value="CYTC"/>
    <property type="match status" value="1"/>
</dbReference>
<dbReference type="Gene3D" id="2.60.40.420">
    <property type="entry name" value="Cupredoxins - blue copper proteins"/>
    <property type="match status" value="1"/>
</dbReference>
<evidence type="ECO:0000256" key="13">
    <source>
        <dbReference type="ARBA" id="ARBA00023008"/>
    </source>
</evidence>
<name>A0A2U1V0W8_9PROT</name>
<evidence type="ECO:0000256" key="1">
    <source>
        <dbReference type="ARBA" id="ARBA00004141"/>
    </source>
</evidence>
<dbReference type="Pfam" id="PF00116">
    <property type="entry name" value="COX2"/>
    <property type="match status" value="1"/>
</dbReference>
<evidence type="ECO:0000256" key="9">
    <source>
        <dbReference type="ARBA" id="ARBA00022967"/>
    </source>
</evidence>
<comment type="catalytic activity">
    <reaction evidence="17">
        <text>4 Fe(II)-[cytochrome c] + O2 + 8 H(+)(in) = 4 Fe(III)-[cytochrome c] + 2 H2O + 4 H(+)(out)</text>
        <dbReference type="Rhea" id="RHEA:11436"/>
        <dbReference type="Rhea" id="RHEA-COMP:10350"/>
        <dbReference type="Rhea" id="RHEA-COMP:14399"/>
        <dbReference type="ChEBI" id="CHEBI:15377"/>
        <dbReference type="ChEBI" id="CHEBI:15378"/>
        <dbReference type="ChEBI" id="CHEBI:15379"/>
        <dbReference type="ChEBI" id="CHEBI:29033"/>
        <dbReference type="ChEBI" id="CHEBI:29034"/>
        <dbReference type="EC" id="7.1.1.9"/>
    </reaction>
</comment>
<keyword evidence="4" id="KW-0813">Transport</keyword>
<dbReference type="SUPFAM" id="SSF49503">
    <property type="entry name" value="Cupredoxins"/>
    <property type="match status" value="1"/>
</dbReference>
<feature type="transmembrane region" description="Helical" evidence="19">
    <location>
        <begin position="68"/>
        <end position="90"/>
    </location>
</feature>
<dbReference type="GO" id="GO:0042773">
    <property type="term" value="P:ATP synthesis coupled electron transport"/>
    <property type="evidence" value="ECO:0007669"/>
    <property type="project" value="TreeGrafter"/>
</dbReference>
<evidence type="ECO:0000256" key="6">
    <source>
        <dbReference type="ARBA" id="ARBA00022660"/>
    </source>
</evidence>
<dbReference type="GO" id="GO:0016020">
    <property type="term" value="C:membrane"/>
    <property type="evidence" value="ECO:0007669"/>
    <property type="project" value="UniProtKB-SubCell"/>
</dbReference>
<dbReference type="InterPro" id="IPR036909">
    <property type="entry name" value="Cyt_c-like_dom_sf"/>
</dbReference>
<keyword evidence="8 18" id="KW-0479">Metal-binding</keyword>
<evidence type="ECO:0000256" key="4">
    <source>
        <dbReference type="ARBA" id="ARBA00022448"/>
    </source>
</evidence>
<dbReference type="NCBIfam" id="TIGR02866">
    <property type="entry name" value="CoxB"/>
    <property type="match status" value="1"/>
</dbReference>
<dbReference type="InterPro" id="IPR002429">
    <property type="entry name" value="CcO_II-like_C"/>
</dbReference>
<comment type="similarity">
    <text evidence="2">Belongs to the cytochrome c oxidase subunit 2 family.</text>
</comment>
<dbReference type="PANTHER" id="PTHR22888:SF9">
    <property type="entry name" value="CYTOCHROME C OXIDASE SUBUNIT 2"/>
    <property type="match status" value="1"/>
</dbReference>
<reference evidence="23" key="1">
    <citation type="submission" date="2017-10" db="EMBL/GenBank/DDBJ databases">
        <authorList>
            <person name="Toshchakov S.V."/>
            <person name="Goeva M.A."/>
        </authorList>
    </citation>
    <scope>NUCLEOTIDE SEQUENCE [LARGE SCALE GENOMIC DNA]</scope>
    <source>
        <strain evidence="23">JR1/69-1-13</strain>
    </source>
</reference>
<feature type="domain" description="Cytochrome c" evidence="21">
    <location>
        <begin position="214"/>
        <end position="308"/>
    </location>
</feature>
<proteinExistence type="inferred from homology"/>
<keyword evidence="23" id="KW-1185">Reference proteome</keyword>
<evidence type="ECO:0000256" key="8">
    <source>
        <dbReference type="ARBA" id="ARBA00022723"/>
    </source>
</evidence>
<dbReference type="SUPFAM" id="SSF46626">
    <property type="entry name" value="Cytochrome c"/>
    <property type="match status" value="1"/>
</dbReference>
<evidence type="ECO:0000259" key="21">
    <source>
        <dbReference type="PROSITE" id="PS51007"/>
    </source>
</evidence>
<dbReference type="Gene3D" id="1.10.287.90">
    <property type="match status" value="1"/>
</dbReference>
<evidence type="ECO:0000256" key="11">
    <source>
        <dbReference type="ARBA" id="ARBA00022989"/>
    </source>
</evidence>
<dbReference type="InterPro" id="IPR014222">
    <property type="entry name" value="Cyt_c_oxidase_su2"/>
</dbReference>
<keyword evidence="14 19" id="KW-0472">Membrane</keyword>
<evidence type="ECO:0000256" key="19">
    <source>
        <dbReference type="SAM" id="Phobius"/>
    </source>
</evidence>
<dbReference type="PANTHER" id="PTHR22888">
    <property type="entry name" value="CYTOCHROME C OXIDASE, SUBUNIT II"/>
    <property type="match status" value="1"/>
</dbReference>
<dbReference type="EC" id="7.1.1.9" evidence="3"/>
<comment type="caution">
    <text evidence="22">The sequence shown here is derived from an EMBL/GenBank/DDBJ whole genome shotgun (WGS) entry which is preliminary data.</text>
</comment>
<evidence type="ECO:0000256" key="7">
    <source>
        <dbReference type="ARBA" id="ARBA00022692"/>
    </source>
</evidence>
<dbReference type="RefSeq" id="WP_109518181.1">
    <property type="nucleotide sequence ID" value="NZ_PDOA01000013.1"/>
</dbReference>
<dbReference type="OrthoDB" id="9781261at2"/>
<evidence type="ECO:0000256" key="10">
    <source>
        <dbReference type="ARBA" id="ARBA00022982"/>
    </source>
</evidence>
<dbReference type="InterPro" id="IPR008972">
    <property type="entry name" value="Cupredoxin"/>
</dbReference>
<dbReference type="GO" id="GO:0005507">
    <property type="term" value="F:copper ion binding"/>
    <property type="evidence" value="ECO:0007669"/>
    <property type="project" value="InterPro"/>
</dbReference>
<protein>
    <recommendedName>
        <fullName evidence="3">cytochrome-c oxidase</fullName>
        <ecNumber evidence="3">7.1.1.9</ecNumber>
    </recommendedName>
    <alternativeName>
        <fullName evidence="16">Cytochrome aa3 subunit 2</fullName>
    </alternativeName>
</protein>
<keyword evidence="12 18" id="KW-0408">Iron</keyword>
<evidence type="ECO:0000256" key="2">
    <source>
        <dbReference type="ARBA" id="ARBA00007866"/>
    </source>
</evidence>
<dbReference type="CDD" id="cd13915">
    <property type="entry name" value="CuRO_HCO_II_like_2"/>
    <property type="match status" value="1"/>
</dbReference>
<evidence type="ECO:0000256" key="15">
    <source>
        <dbReference type="ARBA" id="ARBA00024688"/>
    </source>
</evidence>
<accession>A0A2U1V0W8</accession>
<keyword evidence="10" id="KW-0249">Electron transport</keyword>
<keyword evidence="11 19" id="KW-1133">Transmembrane helix</keyword>
<dbReference type="InterPro" id="IPR036257">
    <property type="entry name" value="Cyt_c_oxidase_su2_TM_sf"/>
</dbReference>
<feature type="domain" description="Cytochrome oxidase subunit II copper A binding" evidence="20">
    <location>
        <begin position="97"/>
        <end position="208"/>
    </location>
</feature>
<comment type="subcellular location">
    <subcellularLocation>
        <location evidence="1">Membrane</location>
        <topology evidence="1">Multi-pass membrane protein</topology>
    </subcellularLocation>
</comment>
<dbReference type="GO" id="GO:0004129">
    <property type="term" value="F:cytochrome-c oxidase activity"/>
    <property type="evidence" value="ECO:0007669"/>
    <property type="project" value="UniProtKB-EC"/>
</dbReference>
<keyword evidence="5 18" id="KW-0349">Heme</keyword>
<evidence type="ECO:0000313" key="22">
    <source>
        <dbReference type="EMBL" id="PWC27544.1"/>
    </source>
</evidence>
<evidence type="ECO:0000256" key="5">
    <source>
        <dbReference type="ARBA" id="ARBA00022617"/>
    </source>
</evidence>
<dbReference type="AlphaFoldDB" id="A0A2U1V0W8"/>
<dbReference type="InterPro" id="IPR009056">
    <property type="entry name" value="Cyt_c-like_dom"/>
</dbReference>
<evidence type="ECO:0000256" key="17">
    <source>
        <dbReference type="ARBA" id="ARBA00047816"/>
    </source>
</evidence>
<organism evidence="22 23">
    <name type="scientific">Teichococcus aestuarii</name>
    <dbReference type="NCBI Taxonomy" id="568898"/>
    <lineage>
        <taxon>Bacteria</taxon>
        <taxon>Pseudomonadati</taxon>
        <taxon>Pseudomonadota</taxon>
        <taxon>Alphaproteobacteria</taxon>
        <taxon>Acetobacterales</taxon>
        <taxon>Roseomonadaceae</taxon>
        <taxon>Roseomonas</taxon>
    </lineage>
</organism>
<evidence type="ECO:0000256" key="3">
    <source>
        <dbReference type="ARBA" id="ARBA00012949"/>
    </source>
</evidence>
<keyword evidence="13" id="KW-0186">Copper</keyword>
<feature type="transmembrane region" description="Helical" evidence="19">
    <location>
        <begin position="20"/>
        <end position="47"/>
    </location>
</feature>
<dbReference type="PROSITE" id="PS50857">
    <property type="entry name" value="COX2_CUA"/>
    <property type="match status" value="1"/>
</dbReference>
<dbReference type="SUPFAM" id="SSF81464">
    <property type="entry name" value="Cytochrome c oxidase subunit II-like, transmembrane region"/>
    <property type="match status" value="1"/>
</dbReference>
<evidence type="ECO:0000256" key="12">
    <source>
        <dbReference type="ARBA" id="ARBA00023004"/>
    </source>
</evidence>
<keyword evidence="6" id="KW-0679">Respiratory chain</keyword>
<comment type="function">
    <text evidence="15">Subunits I and II form the functional core of the enzyme complex. Electrons originating in cytochrome c are transferred via heme a and Cu(A) to the binuclear center formed by heme a3 and Cu(B).</text>
</comment>
<sequence length="324" mass="35325">MSGIAFWPPAASEVAAGVDAIVIAMLAISGAIVLLVAALLLGFAIRYRRGSAARRGELPELIQKEVEVGWTAATAFLAMFLFAWASIAVLGGQRGDPDALEIHILARQWMWKARHPDGAREIDALHLPRGEPVRLVMRSEDVIHSFYVPSFRLKQDVLPGRMTQLSLKPTQTGEFPLFCAEYCGTLHSRMLGKVVVMEPEDYARWRAAQPQADDLAREGRALFESVGCSGCHAPASRVHAPELRGLYGRQVALADGSVRRADEAYLRDSILQPRRDIAAGYEPVMPPFAGILGEGELQAILAYLMSMPARGASPGEPRNMSSEP</sequence>
<dbReference type="Pfam" id="PF00034">
    <property type="entry name" value="Cytochrom_C"/>
    <property type="match status" value="1"/>
</dbReference>
<dbReference type="GO" id="GO:0016491">
    <property type="term" value="F:oxidoreductase activity"/>
    <property type="evidence" value="ECO:0007669"/>
    <property type="project" value="InterPro"/>
</dbReference>
<dbReference type="EMBL" id="PDOA01000013">
    <property type="protein sequence ID" value="PWC27544.1"/>
    <property type="molecule type" value="Genomic_DNA"/>
</dbReference>
<dbReference type="InterPro" id="IPR045187">
    <property type="entry name" value="CcO_II"/>
</dbReference>